<dbReference type="EMBL" id="KZ821789">
    <property type="protein sequence ID" value="PYH75512.1"/>
    <property type="molecule type" value="Genomic_DNA"/>
</dbReference>
<dbReference type="GeneID" id="37139456"/>
<dbReference type="Proteomes" id="UP000248340">
    <property type="component" value="Unassembled WGS sequence"/>
</dbReference>
<name>A0A319D665_9EURO</name>
<dbReference type="RefSeq" id="XP_025485712.1">
    <property type="nucleotide sequence ID" value="XM_025636715.1"/>
</dbReference>
<protein>
    <submittedName>
        <fullName evidence="1">Uncharacterized protein</fullName>
    </submittedName>
</protein>
<dbReference type="OrthoDB" id="2933464at2759"/>
<reference evidence="1 2" key="1">
    <citation type="submission" date="2016-12" db="EMBL/GenBank/DDBJ databases">
        <title>The genomes of Aspergillus section Nigri reveals drivers in fungal speciation.</title>
        <authorList>
            <consortium name="DOE Joint Genome Institute"/>
            <person name="Vesth T.C."/>
            <person name="Nybo J."/>
            <person name="Theobald S."/>
            <person name="Brandl J."/>
            <person name="Frisvad J.C."/>
            <person name="Nielsen K.F."/>
            <person name="Lyhne E.K."/>
            <person name="Kogle M.E."/>
            <person name="Kuo A."/>
            <person name="Riley R."/>
            <person name="Clum A."/>
            <person name="Nolan M."/>
            <person name="Lipzen A."/>
            <person name="Salamov A."/>
            <person name="Henrissat B."/>
            <person name="Wiebenga A."/>
            <person name="De Vries R.P."/>
            <person name="Grigoriev I.V."/>
            <person name="Mortensen U.H."/>
            <person name="Andersen M.R."/>
            <person name="Baker S.E."/>
        </authorList>
    </citation>
    <scope>NUCLEOTIDE SEQUENCE [LARGE SCALE GENOMIC DNA]</scope>
    <source>
        <strain evidence="1 2">CBS 121591</strain>
    </source>
</reference>
<dbReference type="AlphaFoldDB" id="A0A319D665"/>
<dbReference type="VEuPathDB" id="FungiDB:BO82DRAFT_359963"/>
<gene>
    <name evidence="1" type="ORF">BO82DRAFT_359963</name>
</gene>
<evidence type="ECO:0000313" key="1">
    <source>
        <dbReference type="EMBL" id="PYH75512.1"/>
    </source>
</evidence>
<accession>A0A319D665</accession>
<keyword evidence="2" id="KW-1185">Reference proteome</keyword>
<proteinExistence type="predicted"/>
<evidence type="ECO:0000313" key="2">
    <source>
        <dbReference type="Proteomes" id="UP000248340"/>
    </source>
</evidence>
<organism evidence="1 2">
    <name type="scientific">Aspergillus uvarum CBS 121591</name>
    <dbReference type="NCBI Taxonomy" id="1448315"/>
    <lineage>
        <taxon>Eukaryota</taxon>
        <taxon>Fungi</taxon>
        <taxon>Dikarya</taxon>
        <taxon>Ascomycota</taxon>
        <taxon>Pezizomycotina</taxon>
        <taxon>Eurotiomycetes</taxon>
        <taxon>Eurotiomycetidae</taxon>
        <taxon>Eurotiales</taxon>
        <taxon>Aspergillaceae</taxon>
        <taxon>Aspergillus</taxon>
        <taxon>Aspergillus subgen. Circumdati</taxon>
    </lineage>
</organism>
<sequence>MTKFSAKVVKEFAQGIPWSKVIKKAANIDRGRRVFPSQTPKNDAKYNLRLDKGSVVDGKHELILQANKNAANPGVKAAASEDSHKIWAKILVDPENPNDDKAEEDLIASFKETD</sequence>